<evidence type="ECO:0000256" key="1">
    <source>
        <dbReference type="SAM" id="MobiDB-lite"/>
    </source>
</evidence>
<dbReference type="Pfam" id="PF00753">
    <property type="entry name" value="Lactamase_B"/>
    <property type="match status" value="1"/>
</dbReference>
<organism evidence="3 4">
    <name type="scientific">Candidatus Accumulibacter adjunctus</name>
    <dbReference type="NCBI Taxonomy" id="1454001"/>
    <lineage>
        <taxon>Bacteria</taxon>
        <taxon>Pseudomonadati</taxon>
        <taxon>Pseudomonadota</taxon>
        <taxon>Betaproteobacteria</taxon>
        <taxon>Candidatus Accumulibacter</taxon>
    </lineage>
</organism>
<dbReference type="AlphaFoldDB" id="A0A011PLJ6"/>
<evidence type="ECO:0000313" key="4">
    <source>
        <dbReference type="Proteomes" id="UP000020218"/>
    </source>
</evidence>
<evidence type="ECO:0000259" key="2">
    <source>
        <dbReference type="Pfam" id="PF00753"/>
    </source>
</evidence>
<evidence type="ECO:0000313" key="3">
    <source>
        <dbReference type="EMBL" id="EXI67189.1"/>
    </source>
</evidence>
<dbReference type="PATRIC" id="fig|1454001.3.peg.2295"/>
<feature type="region of interest" description="Disordered" evidence="1">
    <location>
        <begin position="191"/>
        <end position="217"/>
    </location>
</feature>
<name>A0A011PLJ6_9PROT</name>
<dbReference type="PANTHER" id="PTHR30619:SF1">
    <property type="entry name" value="RECOMBINATION PROTEIN 2"/>
    <property type="match status" value="1"/>
</dbReference>
<dbReference type="EMBL" id="JFAX01000012">
    <property type="protein sequence ID" value="EXI67189.1"/>
    <property type="molecule type" value="Genomic_DNA"/>
</dbReference>
<sequence>MYRIDLLPAEYGDAIWLEYGQGRRINRLLIDCGTAAVYPRIRERILALPEGQRHFELLLVTHVDLDHIGGALALLRDSASLGVSFGEIWFNGYMHLSPGGVVPAAADDTLGPLQGEELSDLIVAHGRQCWNAVVRGGALLVPEEGPLPQLSLPGGMRLTLLSPYQEQLDALRPAWEAACRKAGIVPGVATADDASRLEEDDAAPEDDDLLGDPDPEQLAARPYKADRARPNGSSIALLAEYGGRRALLTGDAFAEVLLASLARLPGNGGGRLAVDACKLSHHGSRGNTSSELVRALHCRDWLVSSNGKQFRHPDGEAIARVLRDGGGDVRLHFNYRSEFNEMWSSSALQRRHRYTASYPASDAGGIRLDLSRRRLR</sequence>
<protein>
    <submittedName>
        <fullName evidence="3">DNA internalization-related competence protein ComEC/Rec2</fullName>
    </submittedName>
</protein>
<dbReference type="InterPro" id="IPR036866">
    <property type="entry name" value="RibonucZ/Hydroxyglut_hydro"/>
</dbReference>
<dbReference type="InterPro" id="IPR001279">
    <property type="entry name" value="Metallo-B-lactamas"/>
</dbReference>
<dbReference type="STRING" id="1454001.AW08_02291"/>
<dbReference type="Proteomes" id="UP000020218">
    <property type="component" value="Unassembled WGS sequence"/>
</dbReference>
<dbReference type="SUPFAM" id="SSF56281">
    <property type="entry name" value="Metallo-hydrolase/oxidoreductase"/>
    <property type="match status" value="1"/>
</dbReference>
<feature type="domain" description="Metallo-beta-lactamase" evidence="2">
    <location>
        <begin position="28"/>
        <end position="76"/>
    </location>
</feature>
<dbReference type="Gene3D" id="3.60.15.10">
    <property type="entry name" value="Ribonuclease Z/Hydroxyacylglutathione hydrolase-like"/>
    <property type="match status" value="1"/>
</dbReference>
<keyword evidence="4" id="KW-1185">Reference proteome</keyword>
<gene>
    <name evidence="3" type="ORF">AW08_02291</name>
</gene>
<accession>A0A011PLJ6</accession>
<proteinExistence type="predicted"/>
<comment type="caution">
    <text evidence="3">The sequence shown here is derived from an EMBL/GenBank/DDBJ whole genome shotgun (WGS) entry which is preliminary data.</text>
</comment>
<feature type="compositionally biased region" description="Acidic residues" evidence="1">
    <location>
        <begin position="198"/>
        <end position="215"/>
    </location>
</feature>
<reference evidence="3" key="1">
    <citation type="submission" date="2014-02" db="EMBL/GenBank/DDBJ databases">
        <title>Expanding our view of genomic diversity in Candidatus Accumulibacter clades.</title>
        <authorList>
            <person name="Skennerton C.T."/>
            <person name="Barr J.J."/>
            <person name="Slater F.R."/>
            <person name="Bond P.L."/>
            <person name="Tyson G.W."/>
        </authorList>
    </citation>
    <scope>NUCLEOTIDE SEQUENCE [LARGE SCALE GENOMIC DNA]</scope>
</reference>
<dbReference type="InterPro" id="IPR052159">
    <property type="entry name" value="Competence_DNA_uptake"/>
</dbReference>
<dbReference type="PANTHER" id="PTHR30619">
    <property type="entry name" value="DNA INTERNALIZATION/COMPETENCE PROTEIN COMEC/REC2"/>
    <property type="match status" value="1"/>
</dbReference>